<evidence type="ECO:0000313" key="1">
    <source>
        <dbReference type="EMBL" id="EMT34037.1"/>
    </source>
</evidence>
<comment type="caution">
    <text evidence="1">The sequence shown here is derived from an EMBL/GenBank/DDBJ whole genome shotgun (WGS) entry which is preliminary data.</text>
</comment>
<dbReference type="Proteomes" id="UP000012070">
    <property type="component" value="Unassembled WGS sequence"/>
</dbReference>
<evidence type="ECO:0000313" key="2">
    <source>
        <dbReference type="Proteomes" id="UP000012070"/>
    </source>
</evidence>
<dbReference type="AlphaFoldDB" id="A0A829C3Z2"/>
<reference evidence="2" key="2">
    <citation type="submission" date="2013-04" db="EMBL/GenBank/DDBJ databases">
        <title>Non-Mycobacterium tuberculosis sensu stricto in a globally representative population.</title>
        <authorList>
            <person name="Stone M.J."/>
            <person name="Brown T.J."/>
            <person name="Drobniewski F.A."/>
        </authorList>
    </citation>
    <scope>NUCLEOTIDE SEQUENCE [LARGE SCALE GENOMIC DNA]</scope>
    <source>
        <strain evidence="2">112400015</strain>
    </source>
</reference>
<organism evidence="1 2">
    <name type="scientific">Mycobacterium orygis 112400015</name>
    <dbReference type="NCBI Taxonomy" id="1305739"/>
    <lineage>
        <taxon>Bacteria</taxon>
        <taxon>Bacillati</taxon>
        <taxon>Actinomycetota</taxon>
        <taxon>Actinomycetes</taxon>
        <taxon>Mycobacteriales</taxon>
        <taxon>Mycobacteriaceae</taxon>
        <taxon>Mycobacterium</taxon>
        <taxon>Mycobacterium tuberculosis complex</taxon>
    </lineage>
</organism>
<name>A0A829C3Z2_9MYCO</name>
<protein>
    <submittedName>
        <fullName evidence="1">Uncharacterized protein</fullName>
    </submittedName>
</protein>
<accession>A0A829C3Z2</accession>
<dbReference type="EMBL" id="APKD01000081">
    <property type="protein sequence ID" value="EMT34037.1"/>
    <property type="molecule type" value="Genomic_DNA"/>
</dbReference>
<reference evidence="1 2" key="1">
    <citation type="submission" date="2013-03" db="EMBL/GenBank/DDBJ databases">
        <authorList>
            <person name="Casali N."/>
            <person name="Drobniewski F.A."/>
        </authorList>
    </citation>
    <scope>NUCLEOTIDE SEQUENCE [LARGE SCALE GENOMIC DNA]</scope>
    <source>
        <strain evidence="1 2">112400015</strain>
    </source>
</reference>
<gene>
    <name evidence="1" type="ORF">MORY_18730</name>
</gene>
<sequence length="42" mass="4558">MRESIEAHQSIVFAALAVRTGLNTKQVGASRNSFKHYVATAP</sequence>
<proteinExistence type="predicted"/>